<feature type="domain" description="Agenet" evidence="1">
    <location>
        <begin position="1"/>
        <end position="70"/>
    </location>
</feature>
<dbReference type="InParanoid" id="A0A200QT54"/>
<protein>
    <submittedName>
        <fullName evidence="2">Agenet-like domain</fullName>
    </submittedName>
</protein>
<dbReference type="Proteomes" id="UP000195402">
    <property type="component" value="Unassembled WGS sequence"/>
</dbReference>
<dbReference type="OMA" id="WFGFIYG"/>
<dbReference type="AlphaFoldDB" id="A0A200QT54"/>
<dbReference type="CDD" id="cd20405">
    <property type="entry name" value="Tudor_Agenet_AtDUF_rpt1_3"/>
    <property type="match status" value="1"/>
</dbReference>
<feature type="domain" description="Agenet" evidence="1">
    <location>
        <begin position="72"/>
        <end position="128"/>
    </location>
</feature>
<accession>A0A200QT54</accession>
<dbReference type="Gene3D" id="2.30.30.140">
    <property type="match status" value="1"/>
</dbReference>
<dbReference type="InterPro" id="IPR008395">
    <property type="entry name" value="Agenet-like_dom"/>
</dbReference>
<dbReference type="EMBL" id="MVGT01001103">
    <property type="protein sequence ID" value="OVA13640.1"/>
    <property type="molecule type" value="Genomic_DNA"/>
</dbReference>
<reference evidence="2 3" key="1">
    <citation type="journal article" date="2017" name="Mol. Plant">
        <title>The Genome of Medicinal Plant Macleaya cordata Provides New Insights into Benzylisoquinoline Alkaloids Metabolism.</title>
        <authorList>
            <person name="Liu X."/>
            <person name="Liu Y."/>
            <person name="Huang P."/>
            <person name="Ma Y."/>
            <person name="Qing Z."/>
            <person name="Tang Q."/>
            <person name="Cao H."/>
            <person name="Cheng P."/>
            <person name="Zheng Y."/>
            <person name="Yuan Z."/>
            <person name="Zhou Y."/>
            <person name="Liu J."/>
            <person name="Tang Z."/>
            <person name="Zhuo Y."/>
            <person name="Zhang Y."/>
            <person name="Yu L."/>
            <person name="Huang J."/>
            <person name="Yang P."/>
            <person name="Peng Q."/>
            <person name="Zhang J."/>
            <person name="Jiang W."/>
            <person name="Zhang Z."/>
            <person name="Lin K."/>
            <person name="Ro D.K."/>
            <person name="Chen X."/>
            <person name="Xiong X."/>
            <person name="Shang Y."/>
            <person name="Huang S."/>
            <person name="Zeng J."/>
        </authorList>
    </citation>
    <scope>NUCLEOTIDE SEQUENCE [LARGE SCALE GENOMIC DNA]</scope>
    <source>
        <strain evidence="3">cv. BLH2017</strain>
        <tissue evidence="2">Root</tissue>
    </source>
</reference>
<proteinExistence type="predicted"/>
<evidence type="ECO:0000313" key="3">
    <source>
        <dbReference type="Proteomes" id="UP000195402"/>
    </source>
</evidence>
<dbReference type="PANTHER" id="PTHR31917">
    <property type="entry name" value="AGENET DOMAIN-CONTAINING PROTEIN-RELATED"/>
    <property type="match status" value="1"/>
</dbReference>
<dbReference type="CDD" id="cd20406">
    <property type="entry name" value="Tudor_Agenet_AtDUF_rpt2_4"/>
    <property type="match status" value="1"/>
</dbReference>
<dbReference type="STRING" id="56857.A0A200QT54"/>
<evidence type="ECO:0000313" key="2">
    <source>
        <dbReference type="EMBL" id="OVA13640.1"/>
    </source>
</evidence>
<dbReference type="OrthoDB" id="938602at2759"/>
<dbReference type="InterPro" id="IPR014002">
    <property type="entry name" value="Agenet_dom_plant"/>
</dbReference>
<comment type="caution">
    <text evidence="2">The sequence shown here is derived from an EMBL/GenBank/DDBJ whole genome shotgun (WGS) entry which is preliminary data.</text>
</comment>
<gene>
    <name evidence="2" type="ORF">BVC80_373g42</name>
</gene>
<organism evidence="2 3">
    <name type="scientific">Macleaya cordata</name>
    <name type="common">Five-seeded plume-poppy</name>
    <name type="synonym">Bocconia cordata</name>
    <dbReference type="NCBI Taxonomy" id="56857"/>
    <lineage>
        <taxon>Eukaryota</taxon>
        <taxon>Viridiplantae</taxon>
        <taxon>Streptophyta</taxon>
        <taxon>Embryophyta</taxon>
        <taxon>Tracheophyta</taxon>
        <taxon>Spermatophyta</taxon>
        <taxon>Magnoliopsida</taxon>
        <taxon>Ranunculales</taxon>
        <taxon>Papaveraceae</taxon>
        <taxon>Papaveroideae</taxon>
        <taxon>Macleaya</taxon>
    </lineage>
</organism>
<dbReference type="SMART" id="SM00743">
    <property type="entry name" value="Agenet"/>
    <property type="match status" value="2"/>
</dbReference>
<name>A0A200QT54_MACCD</name>
<dbReference type="PANTHER" id="PTHR31917:SF148">
    <property type="entry name" value="DUF724 DOMAIN-CONTAINING PROTEIN 2"/>
    <property type="match status" value="1"/>
</dbReference>
<sequence>MEFRRGDTVEVSIKEEGFKGSYYTATLLSRVGKTQFLIEYKTLCTDHDETRLLREIVDASNVRPFPPEIEVSEFSVLDKVDVYANDGWWVGRISAIADSSRYFVYFESTGDELAYPISKLRVHQELENGKWVVSHYRKVHFVTDVG</sequence>
<evidence type="ECO:0000259" key="1">
    <source>
        <dbReference type="SMART" id="SM00743"/>
    </source>
</evidence>
<dbReference type="Pfam" id="PF05641">
    <property type="entry name" value="Agenet"/>
    <property type="match status" value="1"/>
</dbReference>
<keyword evidence="3" id="KW-1185">Reference proteome</keyword>